<keyword evidence="4" id="KW-1185">Reference proteome</keyword>
<protein>
    <submittedName>
        <fullName evidence="3">Uncharacterized protein</fullName>
    </submittedName>
</protein>
<evidence type="ECO:0000256" key="2">
    <source>
        <dbReference type="SAM" id="SignalP"/>
    </source>
</evidence>
<sequence>MKITYKMVVVLALASIARAKLISKRGKRSVAVVGPSGYDFFGVAPIFSTGSWSPSTGFGSAPWNPSGTPDIPLTQVQVQATHDVAIQALKDPVDGTPSVAYPPDVLKAIQQAKEANRNVNWAQQKVAEAKQTTIIQQKVALAKEAAAREAAARSQEISSAAEAEARASAKQLVALQQRLASLKDAVAAAQRVAAAREAAAAAAIQRNAAATAAELQKQDVDKQISQSEQEAKEKDIIAAKENAVANAVQLAALQKSSHHPWGR</sequence>
<keyword evidence="1" id="KW-0175">Coiled coil</keyword>
<accession>A0A2A3ESS8</accession>
<dbReference type="OrthoDB" id="7699238at2759"/>
<feature type="chain" id="PRO_5013195233" evidence="2">
    <location>
        <begin position="20"/>
        <end position="263"/>
    </location>
</feature>
<evidence type="ECO:0000313" key="4">
    <source>
        <dbReference type="Proteomes" id="UP000242457"/>
    </source>
</evidence>
<gene>
    <name evidence="3" type="ORF">APICC_09824</name>
</gene>
<evidence type="ECO:0000313" key="3">
    <source>
        <dbReference type="EMBL" id="PBC34101.1"/>
    </source>
</evidence>
<evidence type="ECO:0000256" key="1">
    <source>
        <dbReference type="SAM" id="Coils"/>
    </source>
</evidence>
<feature type="signal peptide" evidence="2">
    <location>
        <begin position="1"/>
        <end position="19"/>
    </location>
</feature>
<dbReference type="EMBL" id="KZ288193">
    <property type="protein sequence ID" value="PBC34101.1"/>
    <property type="molecule type" value="Genomic_DNA"/>
</dbReference>
<dbReference type="AlphaFoldDB" id="A0A2A3ESS8"/>
<name>A0A2A3ESS8_APICC</name>
<organism evidence="3 4">
    <name type="scientific">Apis cerana cerana</name>
    <name type="common">Oriental honeybee</name>
    <dbReference type="NCBI Taxonomy" id="94128"/>
    <lineage>
        <taxon>Eukaryota</taxon>
        <taxon>Metazoa</taxon>
        <taxon>Ecdysozoa</taxon>
        <taxon>Arthropoda</taxon>
        <taxon>Hexapoda</taxon>
        <taxon>Insecta</taxon>
        <taxon>Pterygota</taxon>
        <taxon>Neoptera</taxon>
        <taxon>Endopterygota</taxon>
        <taxon>Hymenoptera</taxon>
        <taxon>Apocrita</taxon>
        <taxon>Aculeata</taxon>
        <taxon>Apoidea</taxon>
        <taxon>Anthophila</taxon>
        <taxon>Apidae</taxon>
        <taxon>Apis</taxon>
    </lineage>
</organism>
<dbReference type="STRING" id="94128.A0A2A3ESS8"/>
<dbReference type="Proteomes" id="UP000242457">
    <property type="component" value="Unassembled WGS sequence"/>
</dbReference>
<keyword evidence="2" id="KW-0732">Signal</keyword>
<proteinExistence type="predicted"/>
<feature type="coiled-coil region" evidence="1">
    <location>
        <begin position="165"/>
        <end position="230"/>
    </location>
</feature>
<reference evidence="3 4" key="1">
    <citation type="submission" date="2014-07" db="EMBL/GenBank/DDBJ databases">
        <title>Genomic and transcriptomic analysis on Apis cerana provide comprehensive insights into honey bee biology.</title>
        <authorList>
            <person name="Diao Q."/>
            <person name="Sun L."/>
            <person name="Zheng H."/>
            <person name="Zheng H."/>
            <person name="Xu S."/>
            <person name="Wang S."/>
            <person name="Zeng Z."/>
            <person name="Hu F."/>
            <person name="Su S."/>
            <person name="Wu J."/>
        </authorList>
    </citation>
    <scope>NUCLEOTIDE SEQUENCE [LARGE SCALE GENOMIC DNA]</scope>
    <source>
        <tissue evidence="3">Pupae without intestine</tissue>
    </source>
</reference>